<feature type="binding site" evidence="12">
    <location>
        <position position="300"/>
    </location>
    <ligand>
        <name>Mg(2+)</name>
        <dbReference type="ChEBI" id="CHEBI:18420"/>
        <label>1</label>
    </ligand>
</feature>
<dbReference type="AlphaFoldDB" id="A0A402A3P6"/>
<dbReference type="HAMAP" id="MF_00455">
    <property type="entry name" value="Xylose_isom_A"/>
    <property type="match status" value="1"/>
</dbReference>
<comment type="caution">
    <text evidence="16">The sequence shown here is derived from an EMBL/GenBank/DDBJ whole genome shotgun (WGS) entry which is preliminary data.</text>
</comment>
<feature type="active site" evidence="12">
    <location>
        <position position="67"/>
    </location>
</feature>
<evidence type="ECO:0000256" key="5">
    <source>
        <dbReference type="ARBA" id="ARBA00018232"/>
    </source>
</evidence>
<dbReference type="InterPro" id="IPR013022">
    <property type="entry name" value="Xyl_isomerase-like_TIM-brl"/>
</dbReference>
<evidence type="ECO:0000256" key="4">
    <source>
        <dbReference type="ARBA" id="ARBA00011958"/>
    </source>
</evidence>
<keyword evidence="7 12" id="KW-0859">Xylose metabolism</keyword>
<evidence type="ECO:0000256" key="2">
    <source>
        <dbReference type="ARBA" id="ARBA00005765"/>
    </source>
</evidence>
<dbReference type="PANTHER" id="PTHR48408">
    <property type="match status" value="1"/>
</dbReference>
<dbReference type="PANTHER" id="PTHR48408:SF1">
    <property type="entry name" value="XYLOSE ISOMERASE"/>
    <property type="match status" value="1"/>
</dbReference>
<gene>
    <name evidence="12 16" type="primary">xylA</name>
    <name evidence="16" type="ORF">KTT_35250</name>
</gene>
<sequence length="404" mass="45478">MTVPPQLANELASDQYAPKKEDRFTFGLWTVANQGRDPFGDVVRPPLNPVRSVQKLSELGAWGVNFHDNDLVPFGSSPAEKDRIVRDFKQALNDYGMVVPMATTNLFFHPIFKDGAFTAVDPSVRAYALQKTMRAIDLGVELGAKTYVFWGGREGVDSEASKNPMEAVKRMRDAINFLSEYVLDNGYDLRFALEPKPNEPRSDTYFPTIGHALAFIYTLDHPEMVGLNPEVAHEHMAGLNFVHGIGQALEAGKLFHIDLNDQKGPRYDQDLRFGSENIKSMFFLVRLLENAGYTGPLHFDAHAYRTEDEQGVWDFALGCMRTYNILKAKAQRFDADPEVQALLHTINTGDSAHQSLVDQVRQGYSKDLARQLSETNFDVETLGKRGYQYEKLDQLAVEHILGTR</sequence>
<dbReference type="GO" id="GO:0009045">
    <property type="term" value="F:xylose isomerase activity"/>
    <property type="evidence" value="ECO:0007669"/>
    <property type="project" value="UniProtKB-UniRule"/>
</dbReference>
<dbReference type="InterPro" id="IPR036237">
    <property type="entry name" value="Xyl_isomerase-like_sf"/>
</dbReference>
<dbReference type="PRINTS" id="PR00688">
    <property type="entry name" value="XYLOSISMRASE"/>
</dbReference>
<evidence type="ECO:0000256" key="3">
    <source>
        <dbReference type="ARBA" id="ARBA00011881"/>
    </source>
</evidence>
<feature type="binding site" evidence="12">
    <location>
        <position position="233"/>
    </location>
    <ligand>
        <name>Mg(2+)</name>
        <dbReference type="ChEBI" id="CHEBI:18420"/>
        <label>2</label>
    </ligand>
</feature>
<reference evidence="17" key="1">
    <citation type="submission" date="2018-12" db="EMBL/GenBank/DDBJ databases">
        <title>Tengunoibacter tsumagoiensis gen. nov., sp. nov., Dictyobacter kobayashii sp. nov., D. alpinus sp. nov., and D. joshuensis sp. nov. and description of Dictyobacteraceae fam. nov. within the order Ktedonobacterales isolated from Tengu-no-mugimeshi.</title>
        <authorList>
            <person name="Wang C.M."/>
            <person name="Zheng Y."/>
            <person name="Sakai Y."/>
            <person name="Toyoda A."/>
            <person name="Minakuchi Y."/>
            <person name="Abe K."/>
            <person name="Yokota A."/>
            <person name="Yabe S."/>
        </authorList>
    </citation>
    <scope>NUCLEOTIDE SEQUENCE [LARGE SCALE GENOMIC DNA]</scope>
    <source>
        <strain evidence="17">Uno3</strain>
    </source>
</reference>
<accession>A0A402A3P6</accession>
<evidence type="ECO:0000313" key="17">
    <source>
        <dbReference type="Proteomes" id="UP000287352"/>
    </source>
</evidence>
<evidence type="ECO:0000256" key="13">
    <source>
        <dbReference type="RuleBase" id="RU000609"/>
    </source>
</evidence>
<dbReference type="SUPFAM" id="SSF51658">
    <property type="entry name" value="Xylose isomerase-like"/>
    <property type="match status" value="1"/>
</dbReference>
<comment type="subunit">
    <text evidence="3 12 14">Homotetramer.</text>
</comment>
<evidence type="ECO:0000259" key="15">
    <source>
        <dbReference type="Pfam" id="PF01261"/>
    </source>
</evidence>
<dbReference type="EMBL" id="BIFR01000001">
    <property type="protein sequence ID" value="GCE13666.1"/>
    <property type="molecule type" value="Genomic_DNA"/>
</dbReference>
<evidence type="ECO:0000256" key="10">
    <source>
        <dbReference type="ARBA" id="ARBA00023277"/>
    </source>
</evidence>
<dbReference type="PROSITE" id="PS51415">
    <property type="entry name" value="XYLOSE_ISOMERASE"/>
    <property type="match status" value="1"/>
</dbReference>
<feature type="active site" evidence="12">
    <location>
        <position position="70"/>
    </location>
</feature>
<keyword evidence="6 12" id="KW-0963">Cytoplasm</keyword>
<dbReference type="Proteomes" id="UP000287352">
    <property type="component" value="Unassembled WGS sequence"/>
</dbReference>
<dbReference type="Pfam" id="PF01261">
    <property type="entry name" value="AP_endonuc_2"/>
    <property type="match status" value="1"/>
</dbReference>
<dbReference type="NCBIfam" id="TIGR02631">
    <property type="entry name" value="xylA_Arthro"/>
    <property type="match status" value="1"/>
</dbReference>
<feature type="domain" description="Xylose isomerase-like TIM barrel" evidence="15">
    <location>
        <begin position="54"/>
        <end position="321"/>
    </location>
</feature>
<comment type="catalytic activity">
    <reaction evidence="11 12 13">
        <text>alpha-D-xylose = alpha-D-xylulofuranose</text>
        <dbReference type="Rhea" id="RHEA:22816"/>
        <dbReference type="ChEBI" id="CHEBI:28518"/>
        <dbReference type="ChEBI" id="CHEBI:188998"/>
        <dbReference type="EC" id="5.3.1.5"/>
    </reaction>
</comment>
<dbReference type="InterPro" id="IPR001998">
    <property type="entry name" value="Xylose_isomerase"/>
</dbReference>
<dbReference type="EC" id="5.3.1.5" evidence="4 12"/>
<comment type="cofactor">
    <cofactor evidence="12">
        <name>Mg(2+)</name>
        <dbReference type="ChEBI" id="CHEBI:18420"/>
    </cofactor>
    <text evidence="12">Binds 2 magnesium ions per subunit.</text>
</comment>
<dbReference type="Gene3D" id="3.20.20.150">
    <property type="entry name" value="Divalent-metal-dependent TIM barrel enzymes"/>
    <property type="match status" value="1"/>
</dbReference>
<feature type="binding site" evidence="12">
    <location>
        <position position="230"/>
    </location>
    <ligand>
        <name>Mg(2+)</name>
        <dbReference type="ChEBI" id="CHEBI:18420"/>
        <label>2</label>
    </ligand>
</feature>
<keyword evidence="9 12" id="KW-0413">Isomerase</keyword>
<evidence type="ECO:0000256" key="11">
    <source>
        <dbReference type="ARBA" id="ARBA00033659"/>
    </source>
</evidence>
<organism evidence="16 17">
    <name type="scientific">Tengunoibacter tsumagoiensis</name>
    <dbReference type="NCBI Taxonomy" id="2014871"/>
    <lineage>
        <taxon>Bacteria</taxon>
        <taxon>Bacillati</taxon>
        <taxon>Chloroflexota</taxon>
        <taxon>Ktedonobacteria</taxon>
        <taxon>Ktedonobacterales</taxon>
        <taxon>Dictyobacteraceae</taxon>
        <taxon>Tengunoibacter</taxon>
    </lineage>
</organism>
<dbReference type="GO" id="GO:0000287">
    <property type="term" value="F:magnesium ion binding"/>
    <property type="evidence" value="ECO:0007669"/>
    <property type="project" value="UniProtKB-UniRule"/>
</dbReference>
<comment type="subcellular location">
    <subcellularLocation>
        <location evidence="1 12 14">Cytoplasm</location>
    </subcellularLocation>
</comment>
<proteinExistence type="inferred from homology"/>
<keyword evidence="8 12" id="KW-0479">Metal-binding</keyword>
<dbReference type="GO" id="GO:0042732">
    <property type="term" value="P:D-xylose metabolic process"/>
    <property type="evidence" value="ECO:0007669"/>
    <property type="project" value="UniProtKB-UniRule"/>
</dbReference>
<evidence type="ECO:0000256" key="1">
    <source>
        <dbReference type="ARBA" id="ARBA00004496"/>
    </source>
</evidence>
<keyword evidence="17" id="KW-1185">Reference proteome</keyword>
<name>A0A402A3P6_9CHLR</name>
<evidence type="ECO:0000256" key="6">
    <source>
        <dbReference type="ARBA" id="ARBA00022490"/>
    </source>
</evidence>
<evidence type="ECO:0000256" key="8">
    <source>
        <dbReference type="ARBA" id="ARBA00022723"/>
    </source>
</evidence>
<evidence type="ECO:0000256" key="14">
    <source>
        <dbReference type="RuleBase" id="RU000610"/>
    </source>
</evidence>
<evidence type="ECO:0000256" key="7">
    <source>
        <dbReference type="ARBA" id="ARBA00022629"/>
    </source>
</evidence>
<comment type="similarity">
    <text evidence="2 12 13">Belongs to the xylose isomerase family.</text>
</comment>
<dbReference type="RefSeq" id="WP_126581172.1">
    <property type="nucleotide sequence ID" value="NZ_BIFR01000001.1"/>
</dbReference>
<feature type="binding site" evidence="12">
    <location>
        <position position="258"/>
    </location>
    <ligand>
        <name>Mg(2+)</name>
        <dbReference type="ChEBI" id="CHEBI:18420"/>
        <label>1</label>
    </ligand>
</feature>
<keyword evidence="12" id="KW-0460">Magnesium</keyword>
<dbReference type="OrthoDB" id="9763981at2"/>
<evidence type="ECO:0000313" key="16">
    <source>
        <dbReference type="EMBL" id="GCE13666.1"/>
    </source>
</evidence>
<feature type="binding site" evidence="12">
    <location>
        <position position="230"/>
    </location>
    <ligand>
        <name>Mg(2+)</name>
        <dbReference type="ChEBI" id="CHEBI:18420"/>
        <label>1</label>
    </ligand>
</feature>
<protein>
    <recommendedName>
        <fullName evidence="5 12">Xylose isomerase</fullName>
        <ecNumber evidence="4 12">5.3.1.5</ecNumber>
    </recommendedName>
</protein>
<keyword evidence="10 12" id="KW-0119">Carbohydrate metabolism</keyword>
<feature type="binding site" evidence="12">
    <location>
        <position position="194"/>
    </location>
    <ligand>
        <name>Mg(2+)</name>
        <dbReference type="ChEBI" id="CHEBI:18420"/>
        <label>1</label>
    </ligand>
</feature>
<evidence type="ECO:0000256" key="9">
    <source>
        <dbReference type="ARBA" id="ARBA00023235"/>
    </source>
</evidence>
<comment type="caution">
    <text evidence="12">Lacks conserved residue(s) required for the propagation of feature annotation.</text>
</comment>
<dbReference type="GO" id="GO:0005737">
    <property type="term" value="C:cytoplasm"/>
    <property type="evidence" value="ECO:0007669"/>
    <property type="project" value="UniProtKB-SubCell"/>
</dbReference>
<dbReference type="InterPro" id="IPR013453">
    <property type="entry name" value="XylA_actinobac"/>
</dbReference>
<evidence type="ECO:0000256" key="12">
    <source>
        <dbReference type="HAMAP-Rule" id="MF_00455"/>
    </source>
</evidence>